<evidence type="ECO:0000313" key="1">
    <source>
        <dbReference type="EMBL" id="GAH11591.1"/>
    </source>
</evidence>
<feature type="non-terminal residue" evidence="1">
    <location>
        <position position="52"/>
    </location>
</feature>
<proteinExistence type="predicted"/>
<reference evidence="1" key="1">
    <citation type="journal article" date="2014" name="Front. Microbiol.">
        <title>High frequency of phylogenetically diverse reductive dehalogenase-homologous genes in deep subseafloor sedimentary metagenomes.</title>
        <authorList>
            <person name="Kawai M."/>
            <person name="Futagami T."/>
            <person name="Toyoda A."/>
            <person name="Takaki Y."/>
            <person name="Nishi S."/>
            <person name="Hori S."/>
            <person name="Arai W."/>
            <person name="Tsubouchi T."/>
            <person name="Morono Y."/>
            <person name="Uchiyama I."/>
            <person name="Ito T."/>
            <person name="Fujiyama A."/>
            <person name="Inagaki F."/>
            <person name="Takami H."/>
        </authorList>
    </citation>
    <scope>NUCLEOTIDE SEQUENCE</scope>
    <source>
        <strain evidence="1">Expedition CK06-06</strain>
    </source>
</reference>
<accession>X1CT18</accession>
<name>X1CT18_9ZZZZ</name>
<sequence>MNCKKCRYMNPGFLSMPNECGHPILSEPYIWVVKTYNKNPPEWCPLKSKNKI</sequence>
<gene>
    <name evidence="1" type="ORF">S01H4_64560</name>
</gene>
<organism evidence="1">
    <name type="scientific">marine sediment metagenome</name>
    <dbReference type="NCBI Taxonomy" id="412755"/>
    <lineage>
        <taxon>unclassified sequences</taxon>
        <taxon>metagenomes</taxon>
        <taxon>ecological metagenomes</taxon>
    </lineage>
</organism>
<protein>
    <submittedName>
        <fullName evidence="1">Uncharacterized protein</fullName>
    </submittedName>
</protein>
<comment type="caution">
    <text evidence="1">The sequence shown here is derived from an EMBL/GenBank/DDBJ whole genome shotgun (WGS) entry which is preliminary data.</text>
</comment>
<dbReference type="AlphaFoldDB" id="X1CT18"/>
<dbReference type="EMBL" id="BART01039196">
    <property type="protein sequence ID" value="GAH11591.1"/>
    <property type="molecule type" value="Genomic_DNA"/>
</dbReference>